<dbReference type="InterPro" id="IPR051910">
    <property type="entry name" value="ComF/GntX_DNA_util-trans"/>
</dbReference>
<dbReference type="CDD" id="cd06223">
    <property type="entry name" value="PRTases_typeI"/>
    <property type="match status" value="1"/>
</dbReference>
<dbReference type="Gene3D" id="3.40.50.2020">
    <property type="match status" value="1"/>
</dbReference>
<gene>
    <name evidence="3" type="ORF">G3I74_04015</name>
</gene>
<feature type="domain" description="Double zinc ribbon" evidence="2">
    <location>
        <begin position="11"/>
        <end position="64"/>
    </location>
</feature>
<accession>A0A845UYD8</accession>
<comment type="caution">
    <text evidence="3">The sequence shown here is derived from an EMBL/GenBank/DDBJ whole genome shotgun (WGS) entry which is preliminary data.</text>
</comment>
<dbReference type="AlphaFoldDB" id="A0A845UYD8"/>
<dbReference type="EMBL" id="JAAGSC010000033">
    <property type="protein sequence ID" value="NDY94890.1"/>
    <property type="molecule type" value="Genomic_DNA"/>
</dbReference>
<dbReference type="PANTHER" id="PTHR47505:SF1">
    <property type="entry name" value="DNA UTILIZATION PROTEIN YHGH"/>
    <property type="match status" value="1"/>
</dbReference>
<evidence type="ECO:0000256" key="1">
    <source>
        <dbReference type="ARBA" id="ARBA00008007"/>
    </source>
</evidence>
<keyword evidence="4" id="KW-1185">Reference proteome</keyword>
<dbReference type="PANTHER" id="PTHR47505">
    <property type="entry name" value="DNA UTILIZATION PROTEIN YHGH"/>
    <property type="match status" value="1"/>
</dbReference>
<evidence type="ECO:0000313" key="4">
    <source>
        <dbReference type="Proteomes" id="UP000484885"/>
    </source>
</evidence>
<dbReference type="Pfam" id="PF18912">
    <property type="entry name" value="DZR_2"/>
    <property type="match status" value="1"/>
</dbReference>
<protein>
    <submittedName>
        <fullName evidence="3">ComF family protein</fullName>
    </submittedName>
</protein>
<dbReference type="SUPFAM" id="SSF53271">
    <property type="entry name" value="PRTase-like"/>
    <property type="match status" value="1"/>
</dbReference>
<dbReference type="InterPro" id="IPR000836">
    <property type="entry name" value="PRTase_dom"/>
</dbReference>
<reference evidence="3 4" key="1">
    <citation type="submission" date="2020-02" db="EMBL/GenBank/DDBJ databases">
        <authorList>
            <person name="Zhang X.-Y."/>
        </authorList>
    </citation>
    <scope>NUCLEOTIDE SEQUENCE [LARGE SCALE GENOMIC DNA]</scope>
    <source>
        <strain evidence="3 4">C33</strain>
    </source>
</reference>
<dbReference type="InterPro" id="IPR029057">
    <property type="entry name" value="PRTase-like"/>
</dbReference>
<proteinExistence type="inferred from homology"/>
<organism evidence="3 4">
    <name type="scientific">Wenzhouxiangella limi</name>
    <dbReference type="NCBI Taxonomy" id="2707351"/>
    <lineage>
        <taxon>Bacteria</taxon>
        <taxon>Pseudomonadati</taxon>
        <taxon>Pseudomonadota</taxon>
        <taxon>Gammaproteobacteria</taxon>
        <taxon>Chromatiales</taxon>
        <taxon>Wenzhouxiangellaceae</taxon>
        <taxon>Wenzhouxiangella</taxon>
    </lineage>
</organism>
<dbReference type="InterPro" id="IPR044005">
    <property type="entry name" value="DZR_2"/>
</dbReference>
<evidence type="ECO:0000259" key="2">
    <source>
        <dbReference type="Pfam" id="PF18912"/>
    </source>
</evidence>
<evidence type="ECO:0000313" key="3">
    <source>
        <dbReference type="EMBL" id="NDY94890.1"/>
    </source>
</evidence>
<sequence>MRNVILERLQQAFFPPVCLVCGQAGRPGVDCCGGCEAELPVLAGQCGRCGLELDRDVAVCGRCAMAMPAFSATWPGFAYRGEIERLIRRFKFHGDLAAGRLLADLLARRLASVGAPRPDLLVPVPLHPRRLLQRGYNQSALLCRDLAARMDGLPWMDALARLRSTASQAELPAERRGGNVRDAFRLARLPGPPRFVSLVDDVMTTGSTLNECAQVLRAAGVERVEVWTVARA</sequence>
<dbReference type="Proteomes" id="UP000484885">
    <property type="component" value="Unassembled WGS sequence"/>
</dbReference>
<name>A0A845UYD8_9GAMM</name>
<comment type="similarity">
    <text evidence="1">Belongs to the ComF/GntX family.</text>
</comment>